<dbReference type="PROSITE" id="PS51762">
    <property type="entry name" value="GH16_2"/>
    <property type="match status" value="1"/>
</dbReference>
<dbReference type="InterPro" id="IPR000757">
    <property type="entry name" value="Beta-glucanase-like"/>
</dbReference>
<feature type="chain" id="PRO_5042875310" evidence="2">
    <location>
        <begin position="32"/>
        <end position="390"/>
    </location>
</feature>
<organism evidence="4 5">
    <name type="scientific">Podospora australis</name>
    <dbReference type="NCBI Taxonomy" id="1536484"/>
    <lineage>
        <taxon>Eukaryota</taxon>
        <taxon>Fungi</taxon>
        <taxon>Dikarya</taxon>
        <taxon>Ascomycota</taxon>
        <taxon>Pezizomycotina</taxon>
        <taxon>Sordariomycetes</taxon>
        <taxon>Sordariomycetidae</taxon>
        <taxon>Sordariales</taxon>
        <taxon>Podosporaceae</taxon>
        <taxon>Podospora</taxon>
    </lineage>
</organism>
<dbReference type="Pfam" id="PF00722">
    <property type="entry name" value="Glyco_hydro_16"/>
    <property type="match status" value="1"/>
</dbReference>
<evidence type="ECO:0000313" key="4">
    <source>
        <dbReference type="EMBL" id="KAK4190354.1"/>
    </source>
</evidence>
<reference evidence="4" key="1">
    <citation type="journal article" date="2023" name="Mol. Phylogenet. Evol.">
        <title>Genome-scale phylogeny and comparative genomics of the fungal order Sordariales.</title>
        <authorList>
            <person name="Hensen N."/>
            <person name="Bonometti L."/>
            <person name="Westerberg I."/>
            <person name="Brannstrom I.O."/>
            <person name="Guillou S."/>
            <person name="Cros-Aarteil S."/>
            <person name="Calhoun S."/>
            <person name="Haridas S."/>
            <person name="Kuo A."/>
            <person name="Mondo S."/>
            <person name="Pangilinan J."/>
            <person name="Riley R."/>
            <person name="LaButti K."/>
            <person name="Andreopoulos B."/>
            <person name="Lipzen A."/>
            <person name="Chen C."/>
            <person name="Yan M."/>
            <person name="Daum C."/>
            <person name="Ng V."/>
            <person name="Clum A."/>
            <person name="Steindorff A."/>
            <person name="Ohm R.A."/>
            <person name="Martin F."/>
            <person name="Silar P."/>
            <person name="Natvig D.O."/>
            <person name="Lalanne C."/>
            <person name="Gautier V."/>
            <person name="Ament-Velasquez S.L."/>
            <person name="Kruys A."/>
            <person name="Hutchinson M.I."/>
            <person name="Powell A.J."/>
            <person name="Barry K."/>
            <person name="Miller A.N."/>
            <person name="Grigoriev I.V."/>
            <person name="Debuchy R."/>
            <person name="Gladieux P."/>
            <person name="Hiltunen Thoren M."/>
            <person name="Johannesson H."/>
        </authorList>
    </citation>
    <scope>NUCLEOTIDE SEQUENCE</scope>
    <source>
        <strain evidence="4">PSN309</strain>
    </source>
</reference>
<dbReference type="GO" id="GO:0005975">
    <property type="term" value="P:carbohydrate metabolic process"/>
    <property type="evidence" value="ECO:0007669"/>
    <property type="project" value="InterPro"/>
</dbReference>
<keyword evidence="4" id="KW-0378">Hydrolase</keyword>
<dbReference type="SUPFAM" id="SSF49899">
    <property type="entry name" value="Concanavalin A-like lectins/glucanases"/>
    <property type="match status" value="1"/>
</dbReference>
<comment type="caution">
    <text evidence="4">The sequence shown here is derived from an EMBL/GenBank/DDBJ whole genome shotgun (WGS) entry which is preliminary data.</text>
</comment>
<feature type="region of interest" description="Disordered" evidence="1">
    <location>
        <begin position="104"/>
        <end position="126"/>
    </location>
</feature>
<dbReference type="AlphaFoldDB" id="A0AAN6WY14"/>
<evidence type="ECO:0000259" key="3">
    <source>
        <dbReference type="PROSITE" id="PS51762"/>
    </source>
</evidence>
<name>A0AAN6WY14_9PEZI</name>
<dbReference type="GO" id="GO:0004553">
    <property type="term" value="F:hydrolase activity, hydrolyzing O-glycosyl compounds"/>
    <property type="evidence" value="ECO:0007669"/>
    <property type="project" value="InterPro"/>
</dbReference>
<protein>
    <submittedName>
        <fullName evidence="4">Glycoside hydrolase, family 16</fullName>
    </submittedName>
</protein>
<evidence type="ECO:0000256" key="2">
    <source>
        <dbReference type="SAM" id="SignalP"/>
    </source>
</evidence>
<keyword evidence="5" id="KW-1185">Reference proteome</keyword>
<dbReference type="Proteomes" id="UP001302126">
    <property type="component" value="Unassembled WGS sequence"/>
</dbReference>
<proteinExistence type="predicted"/>
<dbReference type="InterPro" id="IPR013320">
    <property type="entry name" value="ConA-like_dom_sf"/>
</dbReference>
<reference evidence="4" key="2">
    <citation type="submission" date="2023-05" db="EMBL/GenBank/DDBJ databases">
        <authorList>
            <consortium name="Lawrence Berkeley National Laboratory"/>
            <person name="Steindorff A."/>
            <person name="Hensen N."/>
            <person name="Bonometti L."/>
            <person name="Westerberg I."/>
            <person name="Brannstrom I.O."/>
            <person name="Guillou S."/>
            <person name="Cros-Aarteil S."/>
            <person name="Calhoun S."/>
            <person name="Haridas S."/>
            <person name="Kuo A."/>
            <person name="Mondo S."/>
            <person name="Pangilinan J."/>
            <person name="Riley R."/>
            <person name="Labutti K."/>
            <person name="Andreopoulos B."/>
            <person name="Lipzen A."/>
            <person name="Chen C."/>
            <person name="Yanf M."/>
            <person name="Daum C."/>
            <person name="Ng V."/>
            <person name="Clum A."/>
            <person name="Ohm R."/>
            <person name="Martin F."/>
            <person name="Silar P."/>
            <person name="Natvig D."/>
            <person name="Lalanne C."/>
            <person name="Gautier V."/>
            <person name="Ament-Velasquez S.L."/>
            <person name="Kruys A."/>
            <person name="Hutchinson M.I."/>
            <person name="Powell A.J."/>
            <person name="Barry K."/>
            <person name="Miller A.N."/>
            <person name="Grigoriev I.V."/>
            <person name="Debuchy R."/>
            <person name="Gladieux P."/>
            <person name="Thoren M.H."/>
            <person name="Johannesson H."/>
        </authorList>
    </citation>
    <scope>NUCLEOTIDE SEQUENCE</scope>
    <source>
        <strain evidence="4">PSN309</strain>
    </source>
</reference>
<sequence length="390" mass="44497">MERRWQRHCWPRQLPLFFLLILLFLATLVSADCECGYSSSIGGSNTHLRAVFTDLIESDFSADGYDINTDTDWVRQAFNLTNEKARGAYGEMFAVENVVVMKPPTISDRKDGDDGQTEWQGSSSSEGLSLMVRTELVEGMVPVAEVDTRRLDMHWGTFRASIKMTGERGTCAAFFWYFNDTQEIDMEFLSKEFNRSNSSYPVNLVLQSREAMQAGFDAHGTKNFVKAYLPFDPTSDYHEYRIDYLPNRVYFFADGIPLAEMDGPAVPTSAGHLILQHWSNGNKLWSGGPPAKDSALMVKYVKAYFNSSTIQRQQDWQNRCKNPLAHRAVCNIPDVTPTNYSAARWFFRDQENMTNNQTLSGESEGSRLERVWCMTFYALLFVTGWAFALW</sequence>
<keyword evidence="2" id="KW-0732">Signal</keyword>
<dbReference type="CDD" id="cd00413">
    <property type="entry name" value="Glyco_hydrolase_16"/>
    <property type="match status" value="1"/>
</dbReference>
<dbReference type="PANTHER" id="PTHR38121">
    <property type="entry name" value="GH16 DOMAIN-CONTAINING PROTEIN"/>
    <property type="match status" value="1"/>
</dbReference>
<feature type="compositionally biased region" description="Polar residues" evidence="1">
    <location>
        <begin position="117"/>
        <end position="126"/>
    </location>
</feature>
<dbReference type="EMBL" id="MU864366">
    <property type="protein sequence ID" value="KAK4190354.1"/>
    <property type="molecule type" value="Genomic_DNA"/>
</dbReference>
<accession>A0AAN6WY14</accession>
<gene>
    <name evidence="4" type="ORF">QBC35DRAFT_79133</name>
</gene>
<evidence type="ECO:0000256" key="1">
    <source>
        <dbReference type="SAM" id="MobiDB-lite"/>
    </source>
</evidence>
<dbReference type="Gene3D" id="2.60.120.200">
    <property type="match status" value="1"/>
</dbReference>
<dbReference type="PANTHER" id="PTHR38121:SF5">
    <property type="entry name" value="GH16 DOMAIN-CONTAINING PROTEIN"/>
    <property type="match status" value="1"/>
</dbReference>
<feature type="signal peptide" evidence="2">
    <location>
        <begin position="1"/>
        <end position="31"/>
    </location>
</feature>
<feature type="domain" description="GH16" evidence="3">
    <location>
        <begin position="58"/>
        <end position="309"/>
    </location>
</feature>
<evidence type="ECO:0000313" key="5">
    <source>
        <dbReference type="Proteomes" id="UP001302126"/>
    </source>
</evidence>